<name>A0A061QQ23_9CHLO</name>
<sequence length="75" mass="8287">NLHILPCQVSAGYDAHWRGASVAMQPCGSLVHSIQIAFEPYSLLGTCLVRTVPLFHLYVFFILMTDSECCGRPTC</sequence>
<reference evidence="1" key="1">
    <citation type="submission" date="2014-05" db="EMBL/GenBank/DDBJ databases">
        <title>The transcriptome of the halophilic microalga Tetraselmis sp. GSL018 isolated from the Great Salt Lake, Utah.</title>
        <authorList>
            <person name="Jinkerson R.E."/>
            <person name="D'Adamo S."/>
            <person name="Posewitz M.C."/>
        </authorList>
    </citation>
    <scope>NUCLEOTIDE SEQUENCE</scope>
    <source>
        <strain evidence="1">GSL018</strain>
    </source>
</reference>
<dbReference type="EMBL" id="GBEZ01024219">
    <property type="protein sequence ID" value="JAC62747.1"/>
    <property type="molecule type" value="Transcribed_RNA"/>
</dbReference>
<evidence type="ECO:0000313" key="1">
    <source>
        <dbReference type="EMBL" id="JAC62747.1"/>
    </source>
</evidence>
<gene>
    <name evidence="1" type="ORF">TSPGSL018_22424</name>
</gene>
<accession>A0A061QQ23</accession>
<protein>
    <submittedName>
        <fullName evidence="1">Uncharacterized protein</fullName>
    </submittedName>
</protein>
<proteinExistence type="predicted"/>
<organism evidence="1">
    <name type="scientific">Tetraselmis sp. GSL018</name>
    <dbReference type="NCBI Taxonomy" id="582737"/>
    <lineage>
        <taxon>Eukaryota</taxon>
        <taxon>Viridiplantae</taxon>
        <taxon>Chlorophyta</taxon>
        <taxon>core chlorophytes</taxon>
        <taxon>Chlorodendrophyceae</taxon>
        <taxon>Chlorodendrales</taxon>
        <taxon>Chlorodendraceae</taxon>
        <taxon>Tetraselmis</taxon>
    </lineage>
</organism>
<feature type="non-terminal residue" evidence="1">
    <location>
        <position position="1"/>
    </location>
</feature>
<feature type="non-terminal residue" evidence="1">
    <location>
        <position position="75"/>
    </location>
</feature>
<dbReference type="AlphaFoldDB" id="A0A061QQ23"/>